<dbReference type="Gramene" id="OIW16554">
    <property type="protein sequence ID" value="OIW16554"/>
    <property type="gene ID" value="TanjilG_00052"/>
</dbReference>
<proteinExistence type="predicted"/>
<accession>A0A394CYT8</accession>
<organism evidence="1 2">
    <name type="scientific">Lupinus angustifolius</name>
    <name type="common">Narrow-leaved blue lupine</name>
    <dbReference type="NCBI Taxonomy" id="3871"/>
    <lineage>
        <taxon>Eukaryota</taxon>
        <taxon>Viridiplantae</taxon>
        <taxon>Streptophyta</taxon>
        <taxon>Embryophyta</taxon>
        <taxon>Tracheophyta</taxon>
        <taxon>Spermatophyta</taxon>
        <taxon>Magnoliopsida</taxon>
        <taxon>eudicotyledons</taxon>
        <taxon>Gunneridae</taxon>
        <taxon>Pentapetalae</taxon>
        <taxon>rosids</taxon>
        <taxon>fabids</taxon>
        <taxon>Fabales</taxon>
        <taxon>Fabaceae</taxon>
        <taxon>Papilionoideae</taxon>
        <taxon>50 kb inversion clade</taxon>
        <taxon>genistoids sensu lato</taxon>
        <taxon>core genistoids</taxon>
        <taxon>Genisteae</taxon>
        <taxon>Lupinus</taxon>
    </lineage>
</organism>
<keyword evidence="2" id="KW-1185">Reference proteome</keyword>
<comment type="caution">
    <text evidence="1">The sequence shown here is derived from an EMBL/GenBank/DDBJ whole genome shotgun (WGS) entry which is preliminary data.</text>
</comment>
<dbReference type="AlphaFoldDB" id="A0A394CYT8"/>
<dbReference type="Proteomes" id="UP000188354">
    <property type="component" value="Unassembled WGS sequence"/>
</dbReference>
<sequence>MPLIKINDISISINYFLHQCIFNEDSLNDVRRWMRWRYASEARGGSTDTIVWGSETSSRGVGDAMRKRHRRASIATARHSLHEKANT</sequence>
<dbReference type="EMBL" id="MLAU01000308">
    <property type="protein sequence ID" value="OIW16554.1"/>
    <property type="molecule type" value="Genomic_DNA"/>
</dbReference>
<evidence type="ECO:0000313" key="2">
    <source>
        <dbReference type="Proteomes" id="UP000188354"/>
    </source>
</evidence>
<name>A0A394CYT8_LUPAN</name>
<evidence type="ECO:0000313" key="1">
    <source>
        <dbReference type="EMBL" id="OIW16554.1"/>
    </source>
</evidence>
<gene>
    <name evidence="1" type="ORF">TanjilG_00052</name>
</gene>
<reference evidence="1 2" key="1">
    <citation type="journal article" date="2017" name="Plant Biotechnol. J.">
        <title>A comprehensive draft genome sequence for lupin (Lupinus angustifolius), an emerging health food: insights into plant-microbe interactions and legume evolution.</title>
        <authorList>
            <person name="Hane J.K."/>
            <person name="Ming Y."/>
            <person name="Kamphuis L.G."/>
            <person name="Nelson M.N."/>
            <person name="Garg G."/>
            <person name="Atkins C.A."/>
            <person name="Bayer P.E."/>
            <person name="Bravo A."/>
            <person name="Bringans S."/>
            <person name="Cannon S."/>
            <person name="Edwards D."/>
            <person name="Foley R."/>
            <person name="Gao L.L."/>
            <person name="Harrison M.J."/>
            <person name="Huang W."/>
            <person name="Hurgobin B."/>
            <person name="Li S."/>
            <person name="Liu C.W."/>
            <person name="McGrath A."/>
            <person name="Morahan G."/>
            <person name="Murray J."/>
            <person name="Weller J."/>
            <person name="Jian J."/>
            <person name="Singh K.B."/>
        </authorList>
    </citation>
    <scope>NUCLEOTIDE SEQUENCE [LARGE SCALE GENOMIC DNA]</scope>
    <source>
        <strain evidence="2">cv. Tanjil</strain>
        <tissue evidence="1">Whole plant</tissue>
    </source>
</reference>
<protein>
    <submittedName>
        <fullName evidence="1">Uncharacterized protein</fullName>
    </submittedName>
</protein>